<dbReference type="AlphaFoldDB" id="A0A4Y8K2K2"/>
<feature type="signal peptide" evidence="2">
    <location>
        <begin position="1"/>
        <end position="30"/>
    </location>
</feature>
<feature type="chain" id="PRO_5039715484" description="DUF4440 domain-containing protein" evidence="2">
    <location>
        <begin position="31"/>
        <end position="216"/>
    </location>
</feature>
<keyword evidence="4" id="KW-1185">Reference proteome</keyword>
<evidence type="ECO:0000256" key="2">
    <source>
        <dbReference type="SAM" id="SignalP"/>
    </source>
</evidence>
<evidence type="ECO:0000313" key="3">
    <source>
        <dbReference type="EMBL" id="TFD32239.1"/>
    </source>
</evidence>
<dbReference type="Proteomes" id="UP000297472">
    <property type="component" value="Unassembled WGS sequence"/>
</dbReference>
<proteinExistence type="predicted"/>
<name>A0A4Y8K2K2_9MICO</name>
<organism evidence="3 4">
    <name type="scientific">Cryobacterium cryoconiti</name>
    <dbReference type="NCBI Taxonomy" id="1259239"/>
    <lineage>
        <taxon>Bacteria</taxon>
        <taxon>Bacillati</taxon>
        <taxon>Actinomycetota</taxon>
        <taxon>Actinomycetes</taxon>
        <taxon>Micrococcales</taxon>
        <taxon>Microbacteriaceae</taxon>
        <taxon>Cryobacterium</taxon>
    </lineage>
</organism>
<feature type="region of interest" description="Disordered" evidence="1">
    <location>
        <begin position="32"/>
        <end position="64"/>
    </location>
</feature>
<dbReference type="EMBL" id="SOHA01000009">
    <property type="protein sequence ID" value="TFD32239.1"/>
    <property type="molecule type" value="Genomic_DNA"/>
</dbReference>
<evidence type="ECO:0000256" key="1">
    <source>
        <dbReference type="SAM" id="MobiDB-lite"/>
    </source>
</evidence>
<accession>A0A4Y8K2K2</accession>
<comment type="caution">
    <text evidence="3">The sequence shown here is derived from an EMBL/GenBank/DDBJ whole genome shotgun (WGS) entry which is preliminary data.</text>
</comment>
<sequence length="216" mass="22060">MTHTQSTSIRGAFGVVVVAAVLLVSGCAGTATGAGSDDPTASPSTEATAGAEDSETPAGQPEAGVDAATAAEQLIQINLDLLADGDFAGACTLYLPAYREQLTTLADPGNTDCADALEVGYVTSVAASFAAADEAGELPLTPFFNLPSAITVDSAQVDASETWLAYVPGAALSSNDPQEFRDGTGVVPGWLARSLYVQQDDAGVWRFASSTEYTDR</sequence>
<reference evidence="3 4" key="1">
    <citation type="submission" date="2019-03" db="EMBL/GenBank/DDBJ databases">
        <title>Genomics of glacier-inhabiting Cryobacterium strains.</title>
        <authorList>
            <person name="Liu Q."/>
            <person name="Xin Y.-H."/>
        </authorList>
    </citation>
    <scope>NUCLEOTIDE SEQUENCE [LARGE SCALE GENOMIC DNA]</scope>
    <source>
        <strain evidence="3 4">TMT1-51</strain>
    </source>
</reference>
<evidence type="ECO:0008006" key="5">
    <source>
        <dbReference type="Google" id="ProtNLM"/>
    </source>
</evidence>
<gene>
    <name evidence="3" type="ORF">E3T49_04555</name>
</gene>
<keyword evidence="2" id="KW-0732">Signal</keyword>
<evidence type="ECO:0000313" key="4">
    <source>
        <dbReference type="Proteomes" id="UP000297472"/>
    </source>
</evidence>
<protein>
    <recommendedName>
        <fullName evidence="5">DUF4440 domain-containing protein</fullName>
    </recommendedName>
</protein>
<dbReference type="RefSeq" id="WP_134423782.1">
    <property type="nucleotide sequence ID" value="NZ_SOHA01000009.1"/>
</dbReference>